<dbReference type="GO" id="GO:0051287">
    <property type="term" value="F:NAD binding"/>
    <property type="evidence" value="ECO:0007669"/>
    <property type="project" value="InterPro"/>
</dbReference>
<dbReference type="InterPro" id="IPR006140">
    <property type="entry name" value="D-isomer_DH_NAD-bd"/>
</dbReference>
<dbReference type="PANTHER" id="PTHR43333">
    <property type="entry name" value="2-HACID_DH_C DOMAIN-CONTAINING PROTEIN"/>
    <property type="match status" value="1"/>
</dbReference>
<keyword evidence="2" id="KW-0520">NAD</keyword>
<accession>A0A4R3YLH0</accession>
<evidence type="ECO:0000256" key="2">
    <source>
        <dbReference type="ARBA" id="ARBA00023027"/>
    </source>
</evidence>
<evidence type="ECO:0000256" key="1">
    <source>
        <dbReference type="ARBA" id="ARBA00023002"/>
    </source>
</evidence>
<dbReference type="SUPFAM" id="SSF51735">
    <property type="entry name" value="NAD(P)-binding Rossmann-fold domains"/>
    <property type="match status" value="1"/>
</dbReference>
<sequence length="322" mass="36698">MKILMLAPLHEEDFQKIEKAFPNDSLTYSTSEDVTQEMIDWCDIIVGNPNGHIDLNRPHIQALLLQSAGSEAFIKPGRLAPQIKLANASGTYGKAIAEHIIGMILLLNKNLKQYTLQMQEHLWNRLSTGKEIYHSTVVIVGLGDIGYELAKRLKAFDCHIIGVKRRLCDLPPHIDEIYTTEHLDEVLPKADYVILALPQTKETIHLFDQKRLMLMKKDAVLINVGRGSAIVSEDLKTVLKKGHLYGVGLDVFEEEPLSQQDELWDFDNVIITPHVSGGYAWRSARHYFTDLVIRNIHHLNQNEPLENEVDFQTGYRKVIDYK</sequence>
<dbReference type="RefSeq" id="WP_066444637.1">
    <property type="nucleotide sequence ID" value="NZ_JANKBF010000021.1"/>
</dbReference>
<name>A0A4R3YLH0_9FIRM</name>
<evidence type="ECO:0000259" key="3">
    <source>
        <dbReference type="Pfam" id="PF02826"/>
    </source>
</evidence>
<evidence type="ECO:0000313" key="5">
    <source>
        <dbReference type="Proteomes" id="UP000295515"/>
    </source>
</evidence>
<gene>
    <name evidence="4" type="ORF">EDD60_12421</name>
</gene>
<dbReference type="Gene3D" id="3.40.50.720">
    <property type="entry name" value="NAD(P)-binding Rossmann-like Domain"/>
    <property type="match status" value="2"/>
</dbReference>
<dbReference type="GO" id="GO:0016491">
    <property type="term" value="F:oxidoreductase activity"/>
    <property type="evidence" value="ECO:0007669"/>
    <property type="project" value="UniProtKB-KW"/>
</dbReference>
<proteinExistence type="predicted"/>
<dbReference type="Pfam" id="PF02826">
    <property type="entry name" value="2-Hacid_dh_C"/>
    <property type="match status" value="1"/>
</dbReference>
<protein>
    <submittedName>
        <fullName evidence="4">Phosphoglycerate dehydrogenase-like enzyme</fullName>
    </submittedName>
</protein>
<dbReference type="InterPro" id="IPR036291">
    <property type="entry name" value="NAD(P)-bd_dom_sf"/>
</dbReference>
<feature type="domain" description="D-isomer specific 2-hydroxyacid dehydrogenase NAD-binding" evidence="3">
    <location>
        <begin position="101"/>
        <end position="276"/>
    </location>
</feature>
<dbReference type="EMBL" id="SMCQ01000024">
    <property type="protein sequence ID" value="TCV93100.1"/>
    <property type="molecule type" value="Genomic_DNA"/>
</dbReference>
<dbReference type="Proteomes" id="UP000295515">
    <property type="component" value="Unassembled WGS sequence"/>
</dbReference>
<dbReference type="SUPFAM" id="SSF52283">
    <property type="entry name" value="Formate/glycerate dehydrogenase catalytic domain-like"/>
    <property type="match status" value="1"/>
</dbReference>
<reference evidence="4 5" key="1">
    <citation type="submission" date="2019-03" db="EMBL/GenBank/DDBJ databases">
        <title>Genomic Encyclopedia of Type Strains, Phase IV (KMG-IV): sequencing the most valuable type-strain genomes for metagenomic binning, comparative biology and taxonomic classification.</title>
        <authorList>
            <person name="Goeker M."/>
        </authorList>
    </citation>
    <scope>NUCLEOTIDE SEQUENCE [LARGE SCALE GENOMIC DNA]</scope>
    <source>
        <strain evidence="4 5">DSM 29487</strain>
    </source>
</reference>
<dbReference type="AlphaFoldDB" id="A0A4R3YLH0"/>
<dbReference type="FunFam" id="3.40.50.720:FF:000363">
    <property type="entry name" value="D-isomer specific 2-hydroxyacid dehydrogenase"/>
    <property type="match status" value="1"/>
</dbReference>
<dbReference type="GeneID" id="98916374"/>
<evidence type="ECO:0000313" key="4">
    <source>
        <dbReference type="EMBL" id="TCV93100.1"/>
    </source>
</evidence>
<comment type="caution">
    <text evidence="4">The sequence shown here is derived from an EMBL/GenBank/DDBJ whole genome shotgun (WGS) entry which is preliminary data.</text>
</comment>
<keyword evidence="5" id="KW-1185">Reference proteome</keyword>
<dbReference type="PANTHER" id="PTHR43333:SF1">
    <property type="entry name" value="D-ISOMER SPECIFIC 2-HYDROXYACID DEHYDROGENASE NAD-BINDING DOMAIN-CONTAINING PROTEIN"/>
    <property type="match status" value="1"/>
</dbReference>
<organism evidence="4 5">
    <name type="scientific">Longibaculum muris</name>
    <dbReference type="NCBI Taxonomy" id="1796628"/>
    <lineage>
        <taxon>Bacteria</taxon>
        <taxon>Bacillati</taxon>
        <taxon>Bacillota</taxon>
        <taxon>Erysipelotrichia</taxon>
        <taxon>Erysipelotrichales</taxon>
        <taxon>Coprobacillaceae</taxon>
        <taxon>Longibaculum</taxon>
    </lineage>
</organism>
<keyword evidence="1" id="KW-0560">Oxidoreductase</keyword>
<dbReference type="CDD" id="cd05300">
    <property type="entry name" value="2-Hacid_dh_1"/>
    <property type="match status" value="1"/>
</dbReference>